<evidence type="ECO:0000313" key="2">
    <source>
        <dbReference type="EMBL" id="ARS34940.1"/>
    </source>
</evidence>
<dbReference type="GO" id="GO:0071949">
    <property type="term" value="F:FAD binding"/>
    <property type="evidence" value="ECO:0007669"/>
    <property type="project" value="InterPro"/>
</dbReference>
<dbReference type="RefSeq" id="WP_025605305.1">
    <property type="nucleotide sequence ID" value="NZ_CP021235.1"/>
</dbReference>
<dbReference type="OrthoDB" id="1122028at2"/>
<evidence type="ECO:0000259" key="1">
    <source>
        <dbReference type="PROSITE" id="PS50925"/>
    </source>
</evidence>
<dbReference type="Pfam" id="PF04940">
    <property type="entry name" value="BLUF"/>
    <property type="match status" value="1"/>
</dbReference>
<reference evidence="3" key="1">
    <citation type="submission" date="2017-05" db="EMBL/GenBank/DDBJ databases">
        <authorList>
            <person name="Ray J."/>
            <person name="Price M."/>
            <person name="Deutschbauer A."/>
        </authorList>
    </citation>
    <scope>NUCLEOTIDE SEQUENCE [LARGE SCALE GENOMIC DNA]</scope>
    <source>
        <strain evidence="3">DSM 19842</strain>
    </source>
</reference>
<dbReference type="STRING" id="709015.GCA_000472485_01099"/>
<dbReference type="AlphaFoldDB" id="A0A1X9YPX4"/>
<proteinExistence type="predicted"/>
<dbReference type="GO" id="GO:0009882">
    <property type="term" value="F:blue light photoreceptor activity"/>
    <property type="evidence" value="ECO:0007669"/>
    <property type="project" value="InterPro"/>
</dbReference>
<dbReference type="InterPro" id="IPR036046">
    <property type="entry name" value="Acylphosphatase-like_dom_sf"/>
</dbReference>
<sequence>MYQLVYLSSAVELFREEELKDLLATSRLNNEKLHVTGMLLYHEGNFIQVLEGEQQLVMNLYHKIAQDNRHRGVIKLIGHPISERSFPDWSMGFKTITADRYKKVIGYLNPSKDEMLHAPEAAEDKAAISLLKIFTGTNIPNF</sequence>
<protein>
    <recommendedName>
        <fullName evidence="1">BLUF domain-containing protein</fullName>
    </recommendedName>
</protein>
<dbReference type="Proteomes" id="UP000266292">
    <property type="component" value="Chromosome"/>
</dbReference>
<organism evidence="2 3">
    <name type="scientific">Pontibacter actiniarum</name>
    <dbReference type="NCBI Taxonomy" id="323450"/>
    <lineage>
        <taxon>Bacteria</taxon>
        <taxon>Pseudomonadati</taxon>
        <taxon>Bacteroidota</taxon>
        <taxon>Cytophagia</taxon>
        <taxon>Cytophagales</taxon>
        <taxon>Hymenobacteraceae</taxon>
        <taxon>Pontibacter</taxon>
    </lineage>
</organism>
<accession>A0A1X9YPX4</accession>
<dbReference type="Gene3D" id="3.30.70.100">
    <property type="match status" value="1"/>
</dbReference>
<dbReference type="PROSITE" id="PS50925">
    <property type="entry name" value="BLUF"/>
    <property type="match status" value="1"/>
</dbReference>
<dbReference type="KEGG" id="pact:CA264_05505"/>
<evidence type="ECO:0000313" key="3">
    <source>
        <dbReference type="Proteomes" id="UP000266292"/>
    </source>
</evidence>
<dbReference type="EMBL" id="CP021235">
    <property type="protein sequence ID" value="ARS34940.1"/>
    <property type="molecule type" value="Genomic_DNA"/>
</dbReference>
<feature type="domain" description="BLUF" evidence="1">
    <location>
        <begin position="1"/>
        <end position="92"/>
    </location>
</feature>
<gene>
    <name evidence="2" type="ORF">CA264_05505</name>
</gene>
<name>A0A1X9YPX4_9BACT</name>
<keyword evidence="3" id="KW-1185">Reference proteome</keyword>
<dbReference type="InterPro" id="IPR007024">
    <property type="entry name" value="BLUF_domain"/>
</dbReference>
<dbReference type="SUPFAM" id="SSF54975">
    <property type="entry name" value="Acylphosphatase/BLUF domain-like"/>
    <property type="match status" value="1"/>
</dbReference>
<dbReference type="SMART" id="SM01034">
    <property type="entry name" value="BLUF"/>
    <property type="match status" value="1"/>
</dbReference>